<comment type="subcellular location">
    <subcellularLocation>
        <location evidence="1">Cell membrane</location>
        <topology evidence="1">Multi-pass membrane protein</topology>
    </subcellularLocation>
</comment>
<feature type="transmembrane region" description="Helical" evidence="9">
    <location>
        <begin position="28"/>
        <end position="44"/>
    </location>
</feature>
<dbReference type="Gene3D" id="3.40.1690.10">
    <property type="entry name" value="secretion proteins EscU"/>
    <property type="match status" value="1"/>
</dbReference>
<evidence type="ECO:0000313" key="11">
    <source>
        <dbReference type="Proteomes" id="UP001168613"/>
    </source>
</evidence>
<dbReference type="InterPro" id="IPR029025">
    <property type="entry name" value="T3SS_substrate_exporter_C"/>
</dbReference>
<keyword evidence="5 9" id="KW-1133">Transmembrane helix</keyword>
<sequence>MSGQKTEQPTHKKLRDARKQGNISHSKDFTQTLLVIALLGYLWLNSSNITDGFSRLILAPTRALHMEFEHAWPLVLQEVLREAVWLALPFLLITLIIGFFAEFLQVGIVLAFEKLKPSGKKLNVVENLKNIFSKKSLMEFLKSVLKITLLFVLVFLVIRDALPQLARIPHSGIAGLEVALGSLLKVLLINVALGYTVIAVADLAWQRFQYRRGLMMSKQEVKQEYKEMEGDPYIKSKRKQLHQEMSMQSNAAQTSKASVLLTNPTHYAVALYYQEEETPLPLILAMGQGHVAQQMIKIASAHQIPIMRDVPLTRALIAQGELEQYIPEPLIEAVAEVLKLLRELEPTYSYEPPTR</sequence>
<feature type="transmembrane region" description="Helical" evidence="9">
    <location>
        <begin position="83"/>
        <end position="112"/>
    </location>
</feature>
<keyword evidence="6" id="KW-0843">Virulence</keyword>
<evidence type="ECO:0000256" key="8">
    <source>
        <dbReference type="SAM" id="MobiDB-lite"/>
    </source>
</evidence>
<evidence type="ECO:0000256" key="1">
    <source>
        <dbReference type="ARBA" id="ARBA00004651"/>
    </source>
</evidence>
<feature type="transmembrane region" description="Helical" evidence="9">
    <location>
        <begin position="144"/>
        <end position="162"/>
    </location>
</feature>
<feature type="region of interest" description="Disordered" evidence="8">
    <location>
        <begin position="1"/>
        <end position="21"/>
    </location>
</feature>
<comment type="caution">
    <text evidence="10">The sequence shown here is derived from an EMBL/GenBank/DDBJ whole genome shotgun (WGS) entry which is preliminary data.</text>
</comment>
<evidence type="ECO:0000256" key="3">
    <source>
        <dbReference type="ARBA" id="ARBA00022475"/>
    </source>
</evidence>
<dbReference type="Proteomes" id="UP001168613">
    <property type="component" value="Unassembled WGS sequence"/>
</dbReference>
<dbReference type="PANTHER" id="PTHR30531">
    <property type="entry name" value="FLAGELLAR BIOSYNTHETIC PROTEIN FLHB"/>
    <property type="match status" value="1"/>
</dbReference>
<evidence type="ECO:0000256" key="6">
    <source>
        <dbReference type="ARBA" id="ARBA00023026"/>
    </source>
</evidence>
<dbReference type="NCBIfam" id="TIGR01404">
    <property type="entry name" value="FlhB_rel_III"/>
    <property type="match status" value="1"/>
</dbReference>
<protein>
    <submittedName>
        <fullName evidence="10">Type III secretion system export apparatus subunit SctU</fullName>
    </submittedName>
</protein>
<dbReference type="EMBL" id="JAJHNU010000001">
    <property type="protein sequence ID" value="MDN4120052.1"/>
    <property type="molecule type" value="Genomic_DNA"/>
</dbReference>
<proteinExistence type="inferred from homology"/>
<evidence type="ECO:0000313" key="10">
    <source>
        <dbReference type="EMBL" id="MDN4120052.1"/>
    </source>
</evidence>
<reference evidence="10" key="1">
    <citation type="submission" date="2021-11" db="EMBL/GenBank/DDBJ databases">
        <title>Draft genome sequence of Alcaligenes endophyticus type strain CCUG 75668T.</title>
        <authorList>
            <person name="Salva-Serra F."/>
            <person name="Duran R.E."/>
            <person name="Seeger M."/>
            <person name="Moore E.R.B."/>
            <person name="Jaen-Luchoro D."/>
        </authorList>
    </citation>
    <scope>NUCLEOTIDE SEQUENCE</scope>
    <source>
        <strain evidence="10">CCUG 75668</strain>
    </source>
</reference>
<accession>A0ABT8EFK0</accession>
<name>A0ABT8EFK0_9BURK</name>
<dbReference type="InterPro" id="IPR006135">
    <property type="entry name" value="T3SS_substrate_exporter"/>
</dbReference>
<keyword evidence="4 9" id="KW-0812">Transmembrane</keyword>
<evidence type="ECO:0000256" key="9">
    <source>
        <dbReference type="SAM" id="Phobius"/>
    </source>
</evidence>
<gene>
    <name evidence="10" type="primary">sctU</name>
    <name evidence="10" type="ORF">LMS43_01995</name>
</gene>
<comment type="similarity">
    <text evidence="2">Belongs to the type III secretion exporter family.</text>
</comment>
<keyword evidence="11" id="KW-1185">Reference proteome</keyword>
<dbReference type="InterPro" id="IPR006307">
    <property type="entry name" value="BsaZ-like"/>
</dbReference>
<keyword evidence="7 9" id="KW-0472">Membrane</keyword>
<keyword evidence="3" id="KW-1003">Cell membrane</keyword>
<evidence type="ECO:0000256" key="7">
    <source>
        <dbReference type="ARBA" id="ARBA00023136"/>
    </source>
</evidence>
<evidence type="ECO:0000256" key="2">
    <source>
        <dbReference type="ARBA" id="ARBA00010690"/>
    </source>
</evidence>
<feature type="transmembrane region" description="Helical" evidence="9">
    <location>
        <begin position="182"/>
        <end position="205"/>
    </location>
</feature>
<dbReference type="PANTHER" id="PTHR30531:SF14">
    <property type="entry name" value="SURFACE PRESENTATION OF ANTIGENS PROTEIN SPAS"/>
    <property type="match status" value="1"/>
</dbReference>
<evidence type="ECO:0000256" key="5">
    <source>
        <dbReference type="ARBA" id="ARBA00022989"/>
    </source>
</evidence>
<evidence type="ECO:0000256" key="4">
    <source>
        <dbReference type="ARBA" id="ARBA00022692"/>
    </source>
</evidence>
<dbReference type="RefSeq" id="WP_266122612.1">
    <property type="nucleotide sequence ID" value="NZ_JAJHNU010000001.1"/>
</dbReference>
<organism evidence="10 11">
    <name type="scientific">Alcaligenes endophyticus</name>
    <dbReference type="NCBI Taxonomy" id="1929088"/>
    <lineage>
        <taxon>Bacteria</taxon>
        <taxon>Pseudomonadati</taxon>
        <taxon>Pseudomonadota</taxon>
        <taxon>Betaproteobacteria</taxon>
        <taxon>Burkholderiales</taxon>
        <taxon>Alcaligenaceae</taxon>
        <taxon>Alcaligenes</taxon>
    </lineage>
</organism>
<dbReference type="Pfam" id="PF01312">
    <property type="entry name" value="Bac_export_2"/>
    <property type="match status" value="1"/>
</dbReference>
<dbReference type="SUPFAM" id="SSF160544">
    <property type="entry name" value="EscU C-terminal domain-like"/>
    <property type="match status" value="1"/>
</dbReference>
<dbReference type="PRINTS" id="PR00950">
    <property type="entry name" value="TYPE3IMSPROT"/>
</dbReference>